<proteinExistence type="predicted"/>
<keyword evidence="2" id="KW-1185">Reference proteome</keyword>
<evidence type="ECO:0000313" key="2">
    <source>
        <dbReference type="Proteomes" id="UP001488838"/>
    </source>
</evidence>
<name>A0AAW0IV04_MYOGA</name>
<comment type="caution">
    <text evidence="1">The sequence shown here is derived from an EMBL/GenBank/DDBJ whole genome shotgun (WGS) entry which is preliminary data.</text>
</comment>
<sequence>MIAVVLREGKLTISVKMMWIREILNLHGLRESIILALMRRKENTDLSKKDGKLRRLKARLVMAMEC</sequence>
<evidence type="ECO:0000313" key="1">
    <source>
        <dbReference type="EMBL" id="KAK7818062.1"/>
    </source>
</evidence>
<accession>A0AAW0IV04</accession>
<dbReference type="EMBL" id="JBBHLL010000090">
    <property type="protein sequence ID" value="KAK7818062.1"/>
    <property type="molecule type" value="Genomic_DNA"/>
</dbReference>
<protein>
    <submittedName>
        <fullName evidence="1">Uncharacterized protein</fullName>
    </submittedName>
</protein>
<dbReference type="AlphaFoldDB" id="A0AAW0IV04"/>
<reference evidence="1 2" key="1">
    <citation type="journal article" date="2023" name="bioRxiv">
        <title>Conserved and derived expression patterns and positive selection on dental genes reveal complex evolutionary context of ever-growing rodent molars.</title>
        <authorList>
            <person name="Calamari Z.T."/>
            <person name="Song A."/>
            <person name="Cohen E."/>
            <person name="Akter M."/>
            <person name="Roy R.D."/>
            <person name="Hallikas O."/>
            <person name="Christensen M.M."/>
            <person name="Li P."/>
            <person name="Marangoni P."/>
            <person name="Jernvall J."/>
            <person name="Klein O.D."/>
        </authorList>
    </citation>
    <scope>NUCLEOTIDE SEQUENCE [LARGE SCALE GENOMIC DNA]</scope>
    <source>
        <strain evidence="1">V071</strain>
    </source>
</reference>
<gene>
    <name evidence="1" type="ORF">U0070_014657</name>
</gene>
<organism evidence="1 2">
    <name type="scientific">Myodes glareolus</name>
    <name type="common">Bank vole</name>
    <name type="synonym">Clethrionomys glareolus</name>
    <dbReference type="NCBI Taxonomy" id="447135"/>
    <lineage>
        <taxon>Eukaryota</taxon>
        <taxon>Metazoa</taxon>
        <taxon>Chordata</taxon>
        <taxon>Craniata</taxon>
        <taxon>Vertebrata</taxon>
        <taxon>Euteleostomi</taxon>
        <taxon>Mammalia</taxon>
        <taxon>Eutheria</taxon>
        <taxon>Euarchontoglires</taxon>
        <taxon>Glires</taxon>
        <taxon>Rodentia</taxon>
        <taxon>Myomorpha</taxon>
        <taxon>Muroidea</taxon>
        <taxon>Cricetidae</taxon>
        <taxon>Arvicolinae</taxon>
        <taxon>Myodes</taxon>
    </lineage>
</organism>
<dbReference type="Proteomes" id="UP001488838">
    <property type="component" value="Unassembled WGS sequence"/>
</dbReference>